<accession>A0AAJ2BIV7</accession>
<gene>
    <name evidence="1" type="ORF">QE440_001311</name>
</gene>
<proteinExistence type="predicted"/>
<evidence type="ECO:0000313" key="2">
    <source>
        <dbReference type="Proteomes" id="UP001268036"/>
    </source>
</evidence>
<dbReference type="EMBL" id="JAVJAF010000001">
    <property type="protein sequence ID" value="MDR6233570.1"/>
    <property type="molecule type" value="Genomic_DNA"/>
</dbReference>
<reference evidence="1" key="1">
    <citation type="submission" date="2023-08" db="EMBL/GenBank/DDBJ databases">
        <title>Functional and genomic diversity of the sorghum phyllosphere microbiome.</title>
        <authorList>
            <person name="Shade A."/>
        </authorList>
    </citation>
    <scope>NUCLEOTIDE SEQUENCE</scope>
    <source>
        <strain evidence="1">SORGH_AS_0201</strain>
    </source>
</reference>
<dbReference type="InterPro" id="IPR035069">
    <property type="entry name" value="TTHA1013/TTHA0281-like"/>
</dbReference>
<dbReference type="AlphaFoldDB" id="A0AAJ2BIV7"/>
<evidence type="ECO:0000313" key="1">
    <source>
        <dbReference type="EMBL" id="MDR6233570.1"/>
    </source>
</evidence>
<name>A0AAJ2BIV7_9PSED</name>
<comment type="caution">
    <text evidence="1">The sequence shown here is derived from an EMBL/GenBank/DDBJ whole genome shotgun (WGS) entry which is preliminary data.</text>
</comment>
<organism evidence="1 2">
    <name type="scientific">Pseudomonas oryzihabitans</name>
    <dbReference type="NCBI Taxonomy" id="47885"/>
    <lineage>
        <taxon>Bacteria</taxon>
        <taxon>Pseudomonadati</taxon>
        <taxon>Pseudomonadota</taxon>
        <taxon>Gammaproteobacteria</taxon>
        <taxon>Pseudomonadales</taxon>
        <taxon>Pseudomonadaceae</taxon>
        <taxon>Pseudomonas</taxon>
    </lineage>
</organism>
<protein>
    <submittedName>
        <fullName evidence="1">Antitoxin HicB</fullName>
    </submittedName>
</protein>
<dbReference type="Proteomes" id="UP001268036">
    <property type="component" value="Unassembled WGS sequence"/>
</dbReference>
<sequence length="139" mass="15479">MNAYPVEIHTEDGIWVTCRDIPEFHSAGDDEDEALLEAVDGLETALSIYVDQRRPIPAPSEARPGERLVRLPTLTVAKVALWNAMHEQGVGKAELARRLGVHMPQVDRLVDILHNSKIDQVEHALYLLGKRLQVTVEAA</sequence>
<dbReference type="Gene3D" id="3.30.160.250">
    <property type="match status" value="1"/>
</dbReference>
<dbReference type="SUPFAM" id="SSF143100">
    <property type="entry name" value="TTHA1013/TTHA0281-like"/>
    <property type="match status" value="1"/>
</dbReference>